<dbReference type="PANTHER" id="PTHR22550">
    <property type="entry name" value="SPORE GERMINATION PROTEIN"/>
    <property type="match status" value="1"/>
</dbReference>
<keyword evidence="1" id="KW-0472">Membrane</keyword>
<dbReference type="Proteomes" id="UP000249447">
    <property type="component" value="Chromosome"/>
</dbReference>
<keyword evidence="1" id="KW-0812">Transmembrane</keyword>
<dbReference type="Pfam" id="PF00092">
    <property type="entry name" value="VWA"/>
    <property type="match status" value="1"/>
</dbReference>
<feature type="transmembrane region" description="Helical" evidence="1">
    <location>
        <begin position="24"/>
        <end position="44"/>
    </location>
</feature>
<dbReference type="Gene3D" id="3.40.50.410">
    <property type="entry name" value="von Willebrand factor, type A domain"/>
    <property type="match status" value="1"/>
</dbReference>
<accession>A0A2U9TAG3</accession>
<dbReference type="InterPro" id="IPR033881">
    <property type="entry name" value="vWA_BatA_type"/>
</dbReference>
<evidence type="ECO:0000313" key="4">
    <source>
        <dbReference type="Proteomes" id="UP000249447"/>
    </source>
</evidence>
<feature type="transmembrane region" description="Helical" evidence="1">
    <location>
        <begin position="327"/>
        <end position="347"/>
    </location>
</feature>
<dbReference type="SMART" id="SM00327">
    <property type="entry name" value="VWA"/>
    <property type="match status" value="1"/>
</dbReference>
<dbReference type="KEGG" id="lmb:C9I47_2689"/>
<organism evidence="3 4">
    <name type="scientific">Marilutibacter maris</name>
    <dbReference type="NCBI Taxonomy" id="1605891"/>
    <lineage>
        <taxon>Bacteria</taxon>
        <taxon>Pseudomonadati</taxon>
        <taxon>Pseudomonadota</taxon>
        <taxon>Gammaproteobacteria</taxon>
        <taxon>Lysobacterales</taxon>
        <taxon>Lysobacteraceae</taxon>
        <taxon>Marilutibacter</taxon>
    </lineage>
</organism>
<gene>
    <name evidence="3" type="ORF">C9I47_2689</name>
</gene>
<protein>
    <recommendedName>
        <fullName evidence="2">VWFA domain-containing protein</fullName>
    </recommendedName>
</protein>
<keyword evidence="4" id="KW-1185">Reference proteome</keyword>
<dbReference type="PROSITE" id="PS50234">
    <property type="entry name" value="VWFA"/>
    <property type="match status" value="1"/>
</dbReference>
<keyword evidence="1" id="KW-1133">Transmembrane helix</keyword>
<evidence type="ECO:0000313" key="3">
    <source>
        <dbReference type="EMBL" id="AWV08365.1"/>
    </source>
</evidence>
<dbReference type="EMBL" id="CP029843">
    <property type="protein sequence ID" value="AWV08365.1"/>
    <property type="molecule type" value="Genomic_DNA"/>
</dbReference>
<dbReference type="InterPro" id="IPR050768">
    <property type="entry name" value="UPF0353/GerABKA_families"/>
</dbReference>
<evidence type="ECO:0000256" key="1">
    <source>
        <dbReference type="SAM" id="Phobius"/>
    </source>
</evidence>
<feature type="domain" description="VWFA" evidence="2">
    <location>
        <begin position="108"/>
        <end position="307"/>
    </location>
</feature>
<evidence type="ECO:0000259" key="2">
    <source>
        <dbReference type="PROSITE" id="PS50234"/>
    </source>
</evidence>
<dbReference type="CDD" id="cd01467">
    <property type="entry name" value="vWA_BatA_type"/>
    <property type="match status" value="1"/>
</dbReference>
<dbReference type="PANTHER" id="PTHR22550:SF18">
    <property type="entry name" value="VWFA DOMAIN-CONTAINING PROTEIN"/>
    <property type="match status" value="1"/>
</dbReference>
<reference evidence="3 4" key="1">
    <citation type="submission" date="2018-05" db="EMBL/GenBank/DDBJ databases">
        <title>The complete genome of Lysobacter maris HZ9B, a marine bacterium antagonistic against terrestrial plant pathogens.</title>
        <authorList>
            <person name="Zhang X.-Q."/>
        </authorList>
    </citation>
    <scope>NUCLEOTIDE SEQUENCE [LARGE SCALE GENOMIC DNA]</scope>
    <source>
        <strain evidence="3 4">HZ9B</strain>
    </source>
</reference>
<name>A0A2U9TAG3_9GAMM</name>
<dbReference type="AlphaFoldDB" id="A0A2U9TAG3"/>
<proteinExistence type="predicted"/>
<dbReference type="SUPFAM" id="SSF53300">
    <property type="entry name" value="vWA-like"/>
    <property type="match status" value="1"/>
</dbReference>
<dbReference type="InterPro" id="IPR002035">
    <property type="entry name" value="VWF_A"/>
</dbReference>
<sequence length="350" mass="37855">MDGRAMSLAAAMPWETWPELQLVWPWWLLALPLPLLALWLLPAVRSHAAALRFPHAARLSEVAKLGGRGRPGRGPGLLLWLAWALLCVAAARPQQLGEPVQPPQAGRDLMLALDLSGSMQEPDMSLGGRPVDRLTAAKAVLADFLDRRAGDRVGLLVFGRRAYALAPLTLDRESVRQQLQDSVVGLAGQETAIGDAIGLAVKRLRERSDGAGAPQDRVLILLTDGVNTAGLLDPRKAAELARDSDVRVHTVAFGGDGVMSVFGFKLPMPGGGDEIDEATLRAISEATGGRFFRARDTEQLAGIYDEIDRLEPVERPGPTLRPRIERYAWPLAAALVLAVLSLLLAGWRRQ</sequence>
<dbReference type="InterPro" id="IPR036465">
    <property type="entry name" value="vWFA_dom_sf"/>
</dbReference>